<evidence type="ECO:0000256" key="1">
    <source>
        <dbReference type="SAM" id="Coils"/>
    </source>
</evidence>
<protein>
    <recommendedName>
        <fullName evidence="5">Double zinc ribbon</fullName>
    </recommendedName>
</protein>
<evidence type="ECO:0000313" key="4">
    <source>
        <dbReference type="Proteomes" id="UP000184327"/>
    </source>
</evidence>
<feature type="transmembrane region" description="Helical" evidence="2">
    <location>
        <begin position="247"/>
        <end position="265"/>
    </location>
</feature>
<name>A0A1M5AVX7_9BURK</name>
<feature type="transmembrane region" description="Helical" evidence="2">
    <location>
        <begin position="190"/>
        <end position="210"/>
    </location>
</feature>
<dbReference type="OrthoDB" id="7255862at2"/>
<feature type="transmembrane region" description="Helical" evidence="2">
    <location>
        <begin position="20"/>
        <end position="39"/>
    </location>
</feature>
<dbReference type="AlphaFoldDB" id="A0A1M5AVX7"/>
<keyword evidence="2" id="KW-0472">Membrane</keyword>
<sequence length="367" mass="41667">MNTSKTPTRPQGKWLHRLAIRLFTVVLAVLVYWVLGFVVDDIRAIDGPDYEAVEARHLDAGLLARQDALGGELAELQAQIRHQSEKQRIVRDSAASLQQTMNQLLELQRLSLEKDQGVAEAGQDNIRNSLNLFLEQQKSYQNLSQELADLLERQQGLQQEQARLEQTLQRQREPAQAEYAALMQTHRFRLALWQLGILLPVLAVAAVLLVRQRGSLYFPLLLAWGGATLLKVAMVAHEYFPSRYFKYLLIGGLLLAVARLLVYFIRAVAFPQARTLLNQYREAYERFLCPVCEYPIRTGPRRFLFWSRRTVHKVAVPCDGMHHAQEGEGHSCPACGTTLFEPCPVCHKSRHAMLPYCEHCGAEKTGS</sequence>
<keyword evidence="2" id="KW-1133">Transmembrane helix</keyword>
<keyword evidence="1" id="KW-0175">Coiled coil</keyword>
<reference evidence="3 4" key="1">
    <citation type="submission" date="2016-11" db="EMBL/GenBank/DDBJ databases">
        <authorList>
            <person name="Jaros S."/>
            <person name="Januszkiewicz K."/>
            <person name="Wedrychowicz H."/>
        </authorList>
    </citation>
    <scope>NUCLEOTIDE SEQUENCE [LARGE SCALE GENOMIC DNA]</scope>
    <source>
        <strain evidence="3 4">DSM 16112</strain>
    </source>
</reference>
<accession>A0A1M5AVX7</accession>
<evidence type="ECO:0000256" key="2">
    <source>
        <dbReference type="SAM" id="Phobius"/>
    </source>
</evidence>
<feature type="coiled-coil region" evidence="1">
    <location>
        <begin position="133"/>
        <end position="167"/>
    </location>
</feature>
<evidence type="ECO:0000313" key="3">
    <source>
        <dbReference type="EMBL" id="SHF34398.1"/>
    </source>
</evidence>
<gene>
    <name evidence="3" type="ORF">SAMN02745117_01757</name>
</gene>
<dbReference type="EMBL" id="FQUZ01000019">
    <property type="protein sequence ID" value="SHF34398.1"/>
    <property type="molecule type" value="Genomic_DNA"/>
</dbReference>
<keyword evidence="2" id="KW-0812">Transmembrane</keyword>
<organism evidence="3 4">
    <name type="scientific">Lampropedia hyalina DSM 16112</name>
    <dbReference type="NCBI Taxonomy" id="1122156"/>
    <lineage>
        <taxon>Bacteria</taxon>
        <taxon>Pseudomonadati</taxon>
        <taxon>Pseudomonadota</taxon>
        <taxon>Betaproteobacteria</taxon>
        <taxon>Burkholderiales</taxon>
        <taxon>Comamonadaceae</taxon>
        <taxon>Lampropedia</taxon>
    </lineage>
</organism>
<keyword evidence="4" id="KW-1185">Reference proteome</keyword>
<dbReference type="STRING" id="1122156.SAMN02745117_01757"/>
<dbReference type="RefSeq" id="WP_073356321.1">
    <property type="nucleotide sequence ID" value="NZ_FQUZ01000019.1"/>
</dbReference>
<evidence type="ECO:0008006" key="5">
    <source>
        <dbReference type="Google" id="ProtNLM"/>
    </source>
</evidence>
<proteinExistence type="predicted"/>
<dbReference type="Proteomes" id="UP000184327">
    <property type="component" value="Unassembled WGS sequence"/>
</dbReference>
<feature type="transmembrane region" description="Helical" evidence="2">
    <location>
        <begin position="216"/>
        <end position="235"/>
    </location>
</feature>